<dbReference type="Proteomes" id="UP000574317">
    <property type="component" value="Unassembled WGS sequence"/>
</dbReference>
<dbReference type="SUPFAM" id="SSF48264">
    <property type="entry name" value="Cytochrome P450"/>
    <property type="match status" value="1"/>
</dbReference>
<comment type="similarity">
    <text evidence="1">Belongs to the cytochrome P450 family.</text>
</comment>
<sequence length="189" mass="21907">MFTHNTHILFVPYGDIDLLFPIQNAEATQMMHQLLQSPDAWYDHVRRYSTSVILASVYGLRGPTFEHSRVKSLYHAQDQLTQIAELGTTPPVNVFPVLQYSPNFLSPWRTWARNIRREHRALYFNLLRETQELVAEKKAPEDWFMVRLLKEQDTSSLKDEYLAYIGGTLVSPDIPLLAKPHPRIQGFIG</sequence>
<dbReference type="GO" id="GO:0005506">
    <property type="term" value="F:iron ion binding"/>
    <property type="evidence" value="ECO:0007669"/>
    <property type="project" value="InterPro"/>
</dbReference>
<name>A0A8H5ML06_9HYPO</name>
<accession>A0A8H5ML06</accession>
<reference evidence="6 7" key="1">
    <citation type="submission" date="2020-05" db="EMBL/GenBank/DDBJ databases">
        <title>Identification and distribution of gene clusters putatively required for synthesis of sphingolipid metabolism inhibitors in phylogenetically diverse species of the filamentous fungus Fusarium.</title>
        <authorList>
            <person name="Kim H.-S."/>
            <person name="Busman M."/>
            <person name="Brown D.W."/>
            <person name="Divon H."/>
            <person name="Uhlig S."/>
            <person name="Proctor R.H."/>
        </authorList>
    </citation>
    <scope>NUCLEOTIDE SEQUENCE [LARGE SCALE GENOMIC DNA]</scope>
    <source>
        <strain evidence="6 7">NRRL 25196</strain>
    </source>
</reference>
<evidence type="ECO:0000256" key="2">
    <source>
        <dbReference type="ARBA" id="ARBA00022723"/>
    </source>
</evidence>
<keyword evidence="3" id="KW-0560">Oxidoreductase</keyword>
<keyword evidence="7" id="KW-1185">Reference proteome</keyword>
<evidence type="ECO:0000256" key="4">
    <source>
        <dbReference type="ARBA" id="ARBA00023004"/>
    </source>
</evidence>
<gene>
    <name evidence="6" type="ORF">FNAPI_12804</name>
</gene>
<dbReference type="PANTHER" id="PTHR46300">
    <property type="entry name" value="P450, PUTATIVE (EUROFUNG)-RELATED-RELATED"/>
    <property type="match status" value="1"/>
</dbReference>
<dbReference type="EMBL" id="JAAOAO010000700">
    <property type="protein sequence ID" value="KAF5532974.1"/>
    <property type="molecule type" value="Genomic_DNA"/>
</dbReference>
<dbReference type="GO" id="GO:0016705">
    <property type="term" value="F:oxidoreductase activity, acting on paired donors, with incorporation or reduction of molecular oxygen"/>
    <property type="evidence" value="ECO:0007669"/>
    <property type="project" value="InterPro"/>
</dbReference>
<keyword evidence="2" id="KW-0479">Metal-binding</keyword>
<keyword evidence="5" id="KW-0503">Monooxygenase</keyword>
<organism evidence="6 7">
    <name type="scientific">Fusarium napiforme</name>
    <dbReference type="NCBI Taxonomy" id="42672"/>
    <lineage>
        <taxon>Eukaryota</taxon>
        <taxon>Fungi</taxon>
        <taxon>Dikarya</taxon>
        <taxon>Ascomycota</taxon>
        <taxon>Pezizomycotina</taxon>
        <taxon>Sordariomycetes</taxon>
        <taxon>Hypocreomycetidae</taxon>
        <taxon>Hypocreales</taxon>
        <taxon>Nectriaceae</taxon>
        <taxon>Fusarium</taxon>
        <taxon>Fusarium fujikuroi species complex</taxon>
    </lineage>
</organism>
<dbReference type="PANTHER" id="PTHR46300:SF2">
    <property type="entry name" value="CYTOCHROME P450 MONOOXYGENASE ALNH-RELATED"/>
    <property type="match status" value="1"/>
</dbReference>
<dbReference type="InterPro" id="IPR036396">
    <property type="entry name" value="Cyt_P450_sf"/>
</dbReference>
<keyword evidence="4" id="KW-0408">Iron</keyword>
<evidence type="ECO:0000256" key="1">
    <source>
        <dbReference type="ARBA" id="ARBA00010617"/>
    </source>
</evidence>
<evidence type="ECO:0000313" key="6">
    <source>
        <dbReference type="EMBL" id="KAF5532974.1"/>
    </source>
</evidence>
<evidence type="ECO:0000313" key="7">
    <source>
        <dbReference type="Proteomes" id="UP000574317"/>
    </source>
</evidence>
<proteinExistence type="inferred from homology"/>
<evidence type="ECO:0000256" key="3">
    <source>
        <dbReference type="ARBA" id="ARBA00023002"/>
    </source>
</evidence>
<dbReference type="GO" id="GO:0020037">
    <property type="term" value="F:heme binding"/>
    <property type="evidence" value="ECO:0007669"/>
    <property type="project" value="InterPro"/>
</dbReference>
<dbReference type="GO" id="GO:0004497">
    <property type="term" value="F:monooxygenase activity"/>
    <property type="evidence" value="ECO:0007669"/>
    <property type="project" value="UniProtKB-KW"/>
</dbReference>
<dbReference type="AlphaFoldDB" id="A0A8H5ML06"/>
<evidence type="ECO:0000256" key="5">
    <source>
        <dbReference type="ARBA" id="ARBA00023033"/>
    </source>
</evidence>
<comment type="caution">
    <text evidence="6">The sequence shown here is derived from an EMBL/GenBank/DDBJ whole genome shotgun (WGS) entry which is preliminary data.</text>
</comment>
<dbReference type="Gene3D" id="1.10.630.10">
    <property type="entry name" value="Cytochrome P450"/>
    <property type="match status" value="1"/>
</dbReference>
<dbReference type="InterPro" id="IPR050364">
    <property type="entry name" value="Cytochrome_P450_fung"/>
</dbReference>
<protein>
    <submittedName>
        <fullName evidence="6">Oxidoreductase</fullName>
    </submittedName>
</protein>